<proteinExistence type="predicted"/>
<evidence type="ECO:0000256" key="1">
    <source>
        <dbReference type="SAM" id="Phobius"/>
    </source>
</evidence>
<dbReference type="AlphaFoldDB" id="A0A495XMF0"/>
<sequence>MPAVTHPPTALLVPRSARAERRLWMLLALLFILVAGVNGIVALSEAQVWQGGLAGLSVLAAAGCGRVAQRIPEQF</sequence>
<feature type="transmembrane region" description="Helical" evidence="1">
    <location>
        <begin position="23"/>
        <end position="43"/>
    </location>
</feature>
<keyword evidence="1" id="KW-1133">Transmembrane helix</keyword>
<protein>
    <submittedName>
        <fullName evidence="2">Uncharacterized protein</fullName>
    </submittedName>
</protein>
<evidence type="ECO:0000313" key="3">
    <source>
        <dbReference type="Proteomes" id="UP000272729"/>
    </source>
</evidence>
<comment type="caution">
    <text evidence="2">The sequence shown here is derived from an EMBL/GenBank/DDBJ whole genome shotgun (WGS) entry which is preliminary data.</text>
</comment>
<accession>A0A495XMF0</accession>
<reference evidence="2 3" key="1">
    <citation type="submission" date="2018-10" db="EMBL/GenBank/DDBJ databases">
        <title>Sequencing the genomes of 1000 actinobacteria strains.</title>
        <authorList>
            <person name="Klenk H.-P."/>
        </authorList>
    </citation>
    <scope>NUCLEOTIDE SEQUENCE [LARGE SCALE GENOMIC DNA]</scope>
    <source>
        <strain evidence="2 3">DSM 43911</strain>
    </source>
</reference>
<dbReference type="EMBL" id="RBXR01000001">
    <property type="protein sequence ID" value="RKT74096.1"/>
    <property type="molecule type" value="Genomic_DNA"/>
</dbReference>
<keyword evidence="3" id="KW-1185">Reference proteome</keyword>
<organism evidence="2 3">
    <name type="scientific">Saccharothrix variisporea</name>
    <dbReference type="NCBI Taxonomy" id="543527"/>
    <lineage>
        <taxon>Bacteria</taxon>
        <taxon>Bacillati</taxon>
        <taxon>Actinomycetota</taxon>
        <taxon>Actinomycetes</taxon>
        <taxon>Pseudonocardiales</taxon>
        <taxon>Pseudonocardiaceae</taxon>
        <taxon>Saccharothrix</taxon>
    </lineage>
</organism>
<name>A0A495XMF0_9PSEU</name>
<feature type="transmembrane region" description="Helical" evidence="1">
    <location>
        <begin position="49"/>
        <end position="68"/>
    </location>
</feature>
<keyword evidence="1" id="KW-0472">Membrane</keyword>
<evidence type="ECO:0000313" key="2">
    <source>
        <dbReference type="EMBL" id="RKT74096.1"/>
    </source>
</evidence>
<keyword evidence="1" id="KW-0812">Transmembrane</keyword>
<dbReference type="Proteomes" id="UP000272729">
    <property type="component" value="Unassembled WGS sequence"/>
</dbReference>
<gene>
    <name evidence="2" type="ORF">DFJ66_7438</name>
</gene>